<evidence type="ECO:0000256" key="1">
    <source>
        <dbReference type="ARBA" id="ARBA00012513"/>
    </source>
</evidence>
<evidence type="ECO:0000313" key="8">
    <source>
        <dbReference type="EMBL" id="KAK8879877.1"/>
    </source>
</evidence>
<keyword evidence="4 8" id="KW-0418">Kinase</keyword>
<evidence type="ECO:0000313" key="9">
    <source>
        <dbReference type="Proteomes" id="UP001390339"/>
    </source>
</evidence>
<keyword evidence="9" id="KW-1185">Reference proteome</keyword>
<dbReference type="SUPFAM" id="SSF56112">
    <property type="entry name" value="Protein kinase-like (PK-like)"/>
    <property type="match status" value="1"/>
</dbReference>
<evidence type="ECO:0000256" key="3">
    <source>
        <dbReference type="ARBA" id="ARBA00022741"/>
    </source>
</evidence>
<dbReference type="Proteomes" id="UP001390339">
    <property type="component" value="Unassembled WGS sequence"/>
</dbReference>
<reference evidence="8 9" key="1">
    <citation type="journal article" date="2024" name="IMA Fungus">
        <title>Apiospora arundinis, a panoply of carbohydrate-active enzymes and secondary metabolites.</title>
        <authorList>
            <person name="Sorensen T."/>
            <person name="Petersen C."/>
            <person name="Muurmann A.T."/>
            <person name="Christiansen J.V."/>
            <person name="Brundto M.L."/>
            <person name="Overgaard C.K."/>
            <person name="Boysen A.T."/>
            <person name="Wollenberg R.D."/>
            <person name="Larsen T.O."/>
            <person name="Sorensen J.L."/>
            <person name="Nielsen K.L."/>
            <person name="Sondergaard T.E."/>
        </authorList>
    </citation>
    <scope>NUCLEOTIDE SEQUENCE [LARGE SCALE GENOMIC DNA]</scope>
    <source>
        <strain evidence="8 9">AAU 773</strain>
    </source>
</reference>
<evidence type="ECO:0000256" key="4">
    <source>
        <dbReference type="ARBA" id="ARBA00022777"/>
    </source>
</evidence>
<name>A0ABR2JLZ4_9PEZI</name>
<keyword evidence="2" id="KW-0808">Transferase</keyword>
<dbReference type="PANTHER" id="PTHR43671">
    <property type="entry name" value="SERINE/THREONINE-PROTEIN KINASE NEK"/>
    <property type="match status" value="1"/>
</dbReference>
<keyword evidence="6" id="KW-0175">Coiled coil</keyword>
<evidence type="ECO:0000256" key="6">
    <source>
        <dbReference type="SAM" id="Coils"/>
    </source>
</evidence>
<evidence type="ECO:0000259" key="7">
    <source>
        <dbReference type="PROSITE" id="PS50011"/>
    </source>
</evidence>
<dbReference type="EC" id="2.7.11.1" evidence="1"/>
<evidence type="ECO:0000256" key="5">
    <source>
        <dbReference type="ARBA" id="ARBA00022840"/>
    </source>
</evidence>
<dbReference type="EMBL" id="JAPCWZ010000001">
    <property type="protein sequence ID" value="KAK8879877.1"/>
    <property type="molecule type" value="Genomic_DNA"/>
</dbReference>
<feature type="coiled-coil region" evidence="6">
    <location>
        <begin position="385"/>
        <end position="412"/>
    </location>
</feature>
<feature type="domain" description="Protein kinase" evidence="7">
    <location>
        <begin position="25"/>
        <end position="372"/>
    </location>
</feature>
<organism evidence="8 9">
    <name type="scientific">Apiospora arundinis</name>
    <dbReference type="NCBI Taxonomy" id="335852"/>
    <lineage>
        <taxon>Eukaryota</taxon>
        <taxon>Fungi</taxon>
        <taxon>Dikarya</taxon>
        <taxon>Ascomycota</taxon>
        <taxon>Pezizomycotina</taxon>
        <taxon>Sordariomycetes</taxon>
        <taxon>Xylariomycetidae</taxon>
        <taxon>Amphisphaeriales</taxon>
        <taxon>Apiosporaceae</taxon>
        <taxon>Apiospora</taxon>
    </lineage>
</organism>
<protein>
    <recommendedName>
        <fullName evidence="1">non-specific serine/threonine protein kinase</fullName>
        <ecNumber evidence="1">2.7.11.1</ecNumber>
    </recommendedName>
</protein>
<evidence type="ECO:0000256" key="2">
    <source>
        <dbReference type="ARBA" id="ARBA00022679"/>
    </source>
</evidence>
<dbReference type="InterPro" id="IPR011009">
    <property type="entry name" value="Kinase-like_dom_sf"/>
</dbReference>
<keyword evidence="3" id="KW-0547">Nucleotide-binding</keyword>
<gene>
    <name evidence="8" type="ORF">PGQ11_001171</name>
</gene>
<comment type="caution">
    <text evidence="8">The sequence shown here is derived from an EMBL/GenBank/DDBJ whole genome shotgun (WGS) entry which is preliminary data.</text>
</comment>
<proteinExistence type="predicted"/>
<accession>A0ABR2JLZ4</accession>
<dbReference type="GO" id="GO:0016301">
    <property type="term" value="F:kinase activity"/>
    <property type="evidence" value="ECO:0007669"/>
    <property type="project" value="UniProtKB-KW"/>
</dbReference>
<dbReference type="PROSITE" id="PS50011">
    <property type="entry name" value="PROTEIN_KINASE_DOM"/>
    <property type="match status" value="1"/>
</dbReference>
<dbReference type="Gene3D" id="1.10.510.10">
    <property type="entry name" value="Transferase(Phosphotransferase) domain 1"/>
    <property type="match status" value="1"/>
</dbReference>
<dbReference type="InterPro" id="IPR050660">
    <property type="entry name" value="NEK_Ser/Thr_kinase"/>
</dbReference>
<keyword evidence="5" id="KW-0067">ATP-binding</keyword>
<dbReference type="InterPro" id="IPR000719">
    <property type="entry name" value="Prot_kinase_dom"/>
</dbReference>
<dbReference type="PANTHER" id="PTHR43671:SF13">
    <property type="entry name" value="SERINE_THREONINE-PROTEIN KINASE NEK2"/>
    <property type="match status" value="1"/>
</dbReference>
<sequence length="468" mass="53632">MEAAPPYRGLSKKVASELSRQASKYDFTSEVSPGVWKAVRKSDRAHFLARDVTPWLLEFGDDQVGPKPLLWLLDKEANNMMGQLLALLNHENLINLVDWVQLIGWKDSNSPDQITYFFIFDYCNAGTLENLFQTRTEIRPNNEERHYEVPVAQNKFLPESLCWHVLCSVLKALAWLHDGIREDLNPDTKQYEIHDAGVDWHTILHRDISPANIFFCHPHTGTETYGQCKLGNMSKAHVSGHVNGVLGGRVPAAEGRILAGQDGFEPLEKLRQNEDMPLYHPPQFGQPYTIISEYRSVGDVLMGMMVKPHMAAMKHMEFLRDQDSERWNELFSGANYSAGLKDLVWELMSKTEAEQNYTMELYLRAKEGFQYFQETDRDGQAVVGVEDVQIEQAEAEAERRASEAELVRLRNEQLDKEDAKVRDEELEAPSCNPVQDKILQEIGELCKTMSERFEERSRHTAEEEDDQS</sequence>